<evidence type="ECO:0000256" key="1">
    <source>
        <dbReference type="SAM" id="MobiDB-lite"/>
    </source>
</evidence>
<gene>
    <name evidence="2" type="ORF">HPBE_LOCUS18136</name>
</gene>
<evidence type="ECO:0000313" key="2">
    <source>
        <dbReference type="EMBL" id="VDP10729.1"/>
    </source>
</evidence>
<feature type="region of interest" description="Disordered" evidence="1">
    <location>
        <begin position="33"/>
        <end position="59"/>
    </location>
</feature>
<feature type="compositionally biased region" description="Basic and acidic residues" evidence="1">
    <location>
        <begin position="40"/>
        <end position="49"/>
    </location>
</feature>
<sequence>MRQIFPSQTVFLTARRGRYCAFLDLEKAFDCVPPEGPATARRDEKEERSSPGAECWPATKGTESRLNVLEMLRWTAGVIRVDRIRDDVIRQKFGSRR</sequence>
<protein>
    <recommendedName>
        <fullName evidence="3">Reverse transcriptase domain-containing protein</fullName>
    </recommendedName>
</protein>
<organism evidence="2">
    <name type="scientific">Heligmosomoides polygyrus</name>
    <name type="common">Parasitic roundworm</name>
    <dbReference type="NCBI Taxonomy" id="6339"/>
    <lineage>
        <taxon>Eukaryota</taxon>
        <taxon>Metazoa</taxon>
        <taxon>Ecdysozoa</taxon>
        <taxon>Nematoda</taxon>
        <taxon>Chromadorea</taxon>
        <taxon>Rhabditida</taxon>
        <taxon>Rhabditina</taxon>
        <taxon>Rhabditomorpha</taxon>
        <taxon>Strongyloidea</taxon>
        <taxon>Heligmosomidae</taxon>
        <taxon>Heligmosomoides</taxon>
    </lineage>
</organism>
<name>A0A3P8EFD6_HELPZ</name>
<dbReference type="AlphaFoldDB" id="A0A3P8EFD6"/>
<dbReference type="OrthoDB" id="424543at2759"/>
<reference evidence="2" key="1">
    <citation type="submission" date="2018-11" db="EMBL/GenBank/DDBJ databases">
        <authorList>
            <consortium name="Pathogen Informatics"/>
        </authorList>
    </citation>
    <scope>NUCLEOTIDE SEQUENCE [LARGE SCALE GENOMIC DNA]</scope>
</reference>
<dbReference type="EMBL" id="UZAH01030485">
    <property type="protein sequence ID" value="VDP10729.1"/>
    <property type="molecule type" value="Genomic_DNA"/>
</dbReference>
<evidence type="ECO:0008006" key="3">
    <source>
        <dbReference type="Google" id="ProtNLM"/>
    </source>
</evidence>
<accession>A0A3P8EFD6</accession>
<proteinExistence type="predicted"/>